<name>A0A4Y2SS73_ARAVE</name>
<evidence type="ECO:0000256" key="6">
    <source>
        <dbReference type="SAM" id="Coils"/>
    </source>
</evidence>
<keyword evidence="10" id="KW-1185">Reference proteome</keyword>
<evidence type="ECO:0000313" key="9">
    <source>
        <dbReference type="EMBL" id="GBN90350.1"/>
    </source>
</evidence>
<feature type="coiled-coil region" evidence="6">
    <location>
        <begin position="284"/>
        <end position="325"/>
    </location>
</feature>
<dbReference type="InterPro" id="IPR036526">
    <property type="entry name" value="C-N_Hydrolase_sf"/>
</dbReference>
<evidence type="ECO:0000259" key="8">
    <source>
        <dbReference type="PROSITE" id="PS50950"/>
    </source>
</evidence>
<dbReference type="SUPFAM" id="SSF57716">
    <property type="entry name" value="Glucocorticoid receptor-like (DNA-binding domain)"/>
    <property type="match status" value="1"/>
</dbReference>
<feature type="domain" description="THAP-type" evidence="8">
    <location>
        <begin position="146"/>
        <end position="228"/>
    </location>
</feature>
<dbReference type="SMART" id="SM00980">
    <property type="entry name" value="THAP"/>
    <property type="match status" value="1"/>
</dbReference>
<dbReference type="Proteomes" id="UP000499080">
    <property type="component" value="Unassembled WGS sequence"/>
</dbReference>
<dbReference type="Gene3D" id="3.60.110.10">
    <property type="entry name" value="Carbon-nitrogen hydrolase"/>
    <property type="match status" value="1"/>
</dbReference>
<evidence type="ECO:0000259" key="7">
    <source>
        <dbReference type="PROSITE" id="PS50263"/>
    </source>
</evidence>
<dbReference type="EMBL" id="BGPR01023282">
    <property type="protein sequence ID" value="GBN90350.1"/>
    <property type="molecule type" value="Genomic_DNA"/>
</dbReference>
<dbReference type="GO" id="GO:0008270">
    <property type="term" value="F:zinc ion binding"/>
    <property type="evidence" value="ECO:0007669"/>
    <property type="project" value="UniProtKB-KW"/>
</dbReference>
<proteinExistence type="predicted"/>
<dbReference type="PROSITE" id="PS50263">
    <property type="entry name" value="CN_HYDROLASE"/>
    <property type="match status" value="1"/>
</dbReference>
<evidence type="ECO:0000256" key="1">
    <source>
        <dbReference type="ARBA" id="ARBA00022723"/>
    </source>
</evidence>
<keyword evidence="3" id="KW-0862">Zinc</keyword>
<keyword evidence="1" id="KW-0479">Metal-binding</keyword>
<evidence type="ECO:0000313" key="10">
    <source>
        <dbReference type="Proteomes" id="UP000499080"/>
    </source>
</evidence>
<dbReference type="AlphaFoldDB" id="A0A4Y2SS73"/>
<dbReference type="PANTHER" id="PTHR35385:SF2">
    <property type="entry name" value="PROTEIN B, PUTATIVE-RELATED"/>
    <property type="match status" value="1"/>
</dbReference>
<dbReference type="Pfam" id="PF05485">
    <property type="entry name" value="THAP"/>
    <property type="match status" value="1"/>
</dbReference>
<organism evidence="9 10">
    <name type="scientific">Araneus ventricosus</name>
    <name type="common">Orbweaver spider</name>
    <name type="synonym">Epeira ventricosa</name>
    <dbReference type="NCBI Taxonomy" id="182803"/>
    <lineage>
        <taxon>Eukaryota</taxon>
        <taxon>Metazoa</taxon>
        <taxon>Ecdysozoa</taxon>
        <taxon>Arthropoda</taxon>
        <taxon>Chelicerata</taxon>
        <taxon>Arachnida</taxon>
        <taxon>Araneae</taxon>
        <taxon>Araneomorphae</taxon>
        <taxon>Entelegynae</taxon>
        <taxon>Araneoidea</taxon>
        <taxon>Araneidae</taxon>
        <taxon>Araneus</taxon>
    </lineage>
</organism>
<sequence>MTSEYPTTISIREKHNHELNTAKTLKHRDLSDDIKLKFIKLFRQRHSVASALKCHKTDFMLQYGDQYYVIAADGKYLSTYSVVNHLFKREFHMEYGQYSEGEILQSLKEKLSCNLLVYPGAFNMTAGPTHWELLQRARAVDNQLYVATISPARDETSSYHAWGHSTLVSPCFPKDEERRKIWEIKIRRGNFKATKSSRLCSKHFSPDSFDREKFGGTWLKKTAVPTVFNFDKHVVERKITRKPLVRKTPEPEPVIEQATRKRKHYLGDFDDDDMNSSTKARKLLSIAQSQQKKWKIKIKNAERKTKRLEKKLFTLTEMLSDLKKKRLATEPAANVLKV</sequence>
<dbReference type="SMART" id="SM00692">
    <property type="entry name" value="DM3"/>
    <property type="match status" value="1"/>
</dbReference>
<gene>
    <name evidence="9" type="primary">nit2_1</name>
    <name evidence="9" type="ORF">AVEN_216756_1</name>
</gene>
<dbReference type="GO" id="GO:0003677">
    <property type="term" value="F:DNA binding"/>
    <property type="evidence" value="ECO:0007669"/>
    <property type="project" value="UniProtKB-UniRule"/>
</dbReference>
<evidence type="ECO:0000256" key="5">
    <source>
        <dbReference type="PROSITE-ProRule" id="PRU00309"/>
    </source>
</evidence>
<evidence type="ECO:0000256" key="4">
    <source>
        <dbReference type="ARBA" id="ARBA00023125"/>
    </source>
</evidence>
<evidence type="ECO:0000256" key="2">
    <source>
        <dbReference type="ARBA" id="ARBA00022771"/>
    </source>
</evidence>
<dbReference type="Pfam" id="PF00795">
    <property type="entry name" value="CN_hydrolase"/>
    <property type="match status" value="1"/>
</dbReference>
<dbReference type="PROSITE" id="PS50950">
    <property type="entry name" value="ZF_THAP"/>
    <property type="match status" value="1"/>
</dbReference>
<comment type="caution">
    <text evidence="9">The sequence shown here is derived from an EMBL/GenBank/DDBJ whole genome shotgun (WGS) entry which is preliminary data.</text>
</comment>
<keyword evidence="4 5" id="KW-0238">DNA-binding</keyword>
<dbReference type="InterPro" id="IPR006612">
    <property type="entry name" value="THAP_Znf"/>
</dbReference>
<dbReference type="InterPro" id="IPR003010">
    <property type="entry name" value="C-N_Hydrolase"/>
</dbReference>
<dbReference type="SUPFAM" id="SSF56317">
    <property type="entry name" value="Carbon-nitrogen hydrolase"/>
    <property type="match status" value="1"/>
</dbReference>
<dbReference type="PANTHER" id="PTHR35385">
    <property type="entry name" value="PROTEIN B, PUTATIVE-RELATED-RELATED"/>
    <property type="match status" value="1"/>
</dbReference>
<reference evidence="9 10" key="1">
    <citation type="journal article" date="2019" name="Sci. Rep.">
        <title>Orb-weaving spider Araneus ventricosus genome elucidates the spidroin gene catalogue.</title>
        <authorList>
            <person name="Kono N."/>
            <person name="Nakamura H."/>
            <person name="Ohtoshi R."/>
            <person name="Moran D.A.P."/>
            <person name="Shinohara A."/>
            <person name="Yoshida Y."/>
            <person name="Fujiwara M."/>
            <person name="Mori M."/>
            <person name="Tomita M."/>
            <person name="Arakawa K."/>
        </authorList>
    </citation>
    <scope>NUCLEOTIDE SEQUENCE [LARGE SCALE GENOMIC DNA]</scope>
</reference>
<keyword evidence="2 5" id="KW-0863">Zinc-finger</keyword>
<evidence type="ECO:0000256" key="3">
    <source>
        <dbReference type="ARBA" id="ARBA00022833"/>
    </source>
</evidence>
<feature type="domain" description="CN hydrolase" evidence="7">
    <location>
        <begin position="1"/>
        <end position="206"/>
    </location>
</feature>
<accession>A0A4Y2SS73</accession>
<dbReference type="OrthoDB" id="6431356at2759"/>
<keyword evidence="6" id="KW-0175">Coiled coil</keyword>
<protein>
    <submittedName>
        <fullName evidence="9">Omega-amidase NIT2</fullName>
    </submittedName>
</protein>